<reference evidence="7 8" key="1">
    <citation type="submission" date="2017-05" db="EMBL/GenBank/DDBJ databases">
        <authorList>
            <person name="Varghese N."/>
            <person name="Submissions S."/>
        </authorList>
    </citation>
    <scope>NUCLEOTIDE SEQUENCE [LARGE SCALE GENOMIC DNA]</scope>
    <source>
        <strain evidence="7 8">DSM 46834</strain>
    </source>
</reference>
<evidence type="ECO:0000256" key="4">
    <source>
        <dbReference type="ARBA" id="ARBA00022840"/>
    </source>
</evidence>
<dbReference type="AlphaFoldDB" id="A0A521F6L3"/>
<keyword evidence="2" id="KW-0813">Transport</keyword>
<keyword evidence="8" id="KW-1185">Reference proteome</keyword>
<sequence length="317" mass="32621">MSGRDDDVPHYCRDLARGQARSVPANALEISGLTVRHGDVLAVDGLDLRIGAGETVALLGPNGAGKSSTVSAVLGLLRPAAGTVRVLDRAPADAVRAGCVGAMLQHGGLPSEARVGEVVYLVRRSYPDPWPLEDLVATTGIGGLLGRPVEALSGGQRQRVMLALALAGQPPLLLLDEPTSAMDVEGRRAFWTTMRELAARGTTVVFATHHLEEADAVADRVVVLAGGRVVADGSTAGVRSAVSGRTVRLSVGDDADLTALPGVTTTARQGGTAVLTTSDAEATLRVLLDRGVPLTDLEVRGASLEDAVLTLTTGAAR</sequence>
<dbReference type="Proteomes" id="UP000317484">
    <property type="component" value="Unassembled WGS sequence"/>
</dbReference>
<dbReference type="GO" id="GO:0046677">
    <property type="term" value="P:response to antibiotic"/>
    <property type="evidence" value="ECO:0007669"/>
    <property type="project" value="UniProtKB-KW"/>
</dbReference>
<evidence type="ECO:0000313" key="7">
    <source>
        <dbReference type="EMBL" id="SMO91819.1"/>
    </source>
</evidence>
<keyword evidence="5" id="KW-0046">Antibiotic resistance</keyword>
<keyword evidence="4 7" id="KW-0067">ATP-binding</keyword>
<protein>
    <submittedName>
        <fullName evidence="7">ABC-2 type transport system ATP-binding protein</fullName>
    </submittedName>
</protein>
<dbReference type="GO" id="GO:0005886">
    <property type="term" value="C:plasma membrane"/>
    <property type="evidence" value="ECO:0007669"/>
    <property type="project" value="UniProtKB-SubCell"/>
</dbReference>
<accession>A0A521F6L3</accession>
<evidence type="ECO:0000259" key="6">
    <source>
        <dbReference type="PROSITE" id="PS50893"/>
    </source>
</evidence>
<evidence type="ECO:0000256" key="5">
    <source>
        <dbReference type="ARBA" id="ARBA00023251"/>
    </source>
</evidence>
<dbReference type="CDD" id="cd03230">
    <property type="entry name" value="ABC_DR_subfamily_A"/>
    <property type="match status" value="1"/>
</dbReference>
<dbReference type="InterPro" id="IPR027417">
    <property type="entry name" value="P-loop_NTPase"/>
</dbReference>
<dbReference type="PROSITE" id="PS00211">
    <property type="entry name" value="ABC_TRANSPORTER_1"/>
    <property type="match status" value="1"/>
</dbReference>
<dbReference type="SUPFAM" id="SSF52540">
    <property type="entry name" value="P-loop containing nucleoside triphosphate hydrolases"/>
    <property type="match status" value="1"/>
</dbReference>
<comment type="subcellular location">
    <subcellularLocation>
        <location evidence="1">Cell membrane</location>
        <topology evidence="1">Peripheral membrane protein</topology>
    </subcellularLocation>
</comment>
<dbReference type="EMBL" id="FXTJ01000007">
    <property type="protein sequence ID" value="SMO91819.1"/>
    <property type="molecule type" value="Genomic_DNA"/>
</dbReference>
<dbReference type="PANTHER" id="PTHR42711:SF17">
    <property type="entry name" value="ABC TRANSPORTER ATP-BINDING PROTEIN"/>
    <property type="match status" value="1"/>
</dbReference>
<dbReference type="Pfam" id="PF00005">
    <property type="entry name" value="ABC_tran"/>
    <property type="match status" value="1"/>
</dbReference>
<evidence type="ECO:0000256" key="2">
    <source>
        <dbReference type="ARBA" id="ARBA00022448"/>
    </source>
</evidence>
<dbReference type="PANTHER" id="PTHR42711">
    <property type="entry name" value="ABC TRANSPORTER ATP-BINDING PROTEIN"/>
    <property type="match status" value="1"/>
</dbReference>
<proteinExistence type="predicted"/>
<name>A0A521F6L3_9ACTN</name>
<gene>
    <name evidence="7" type="ORF">SAMN06273567_10799</name>
</gene>
<dbReference type="GO" id="GO:0016887">
    <property type="term" value="F:ATP hydrolysis activity"/>
    <property type="evidence" value="ECO:0007669"/>
    <property type="project" value="InterPro"/>
</dbReference>
<dbReference type="InterPro" id="IPR017871">
    <property type="entry name" value="ABC_transporter-like_CS"/>
</dbReference>
<organism evidence="7 8">
    <name type="scientific">Geodermatophilus aquaeductus</name>
    <dbReference type="NCBI Taxonomy" id="1564161"/>
    <lineage>
        <taxon>Bacteria</taxon>
        <taxon>Bacillati</taxon>
        <taxon>Actinomycetota</taxon>
        <taxon>Actinomycetes</taxon>
        <taxon>Geodermatophilales</taxon>
        <taxon>Geodermatophilaceae</taxon>
        <taxon>Geodermatophilus</taxon>
    </lineage>
</organism>
<evidence type="ECO:0000256" key="1">
    <source>
        <dbReference type="ARBA" id="ARBA00004202"/>
    </source>
</evidence>
<dbReference type="InterPro" id="IPR003439">
    <property type="entry name" value="ABC_transporter-like_ATP-bd"/>
</dbReference>
<dbReference type="SMART" id="SM00382">
    <property type="entry name" value="AAA"/>
    <property type="match status" value="1"/>
</dbReference>
<dbReference type="GO" id="GO:0005524">
    <property type="term" value="F:ATP binding"/>
    <property type="evidence" value="ECO:0007669"/>
    <property type="project" value="UniProtKB-KW"/>
</dbReference>
<feature type="domain" description="ABC transporter" evidence="6">
    <location>
        <begin position="28"/>
        <end position="251"/>
    </location>
</feature>
<dbReference type="PROSITE" id="PS50893">
    <property type="entry name" value="ABC_TRANSPORTER_2"/>
    <property type="match status" value="1"/>
</dbReference>
<dbReference type="InterPro" id="IPR003593">
    <property type="entry name" value="AAA+_ATPase"/>
</dbReference>
<evidence type="ECO:0000256" key="3">
    <source>
        <dbReference type="ARBA" id="ARBA00022741"/>
    </source>
</evidence>
<dbReference type="Gene3D" id="3.40.50.300">
    <property type="entry name" value="P-loop containing nucleotide triphosphate hydrolases"/>
    <property type="match status" value="1"/>
</dbReference>
<dbReference type="InterPro" id="IPR050763">
    <property type="entry name" value="ABC_transporter_ATP-binding"/>
</dbReference>
<evidence type="ECO:0000313" key="8">
    <source>
        <dbReference type="Proteomes" id="UP000317484"/>
    </source>
</evidence>
<keyword evidence="3" id="KW-0547">Nucleotide-binding</keyword>